<dbReference type="EMBL" id="JACHXW010000030">
    <property type="protein sequence ID" value="MBB3155929.1"/>
    <property type="molecule type" value="Genomic_DNA"/>
</dbReference>
<name>A0A7W5CFF8_9BACL</name>
<reference evidence="1 2" key="1">
    <citation type="submission" date="2020-08" db="EMBL/GenBank/DDBJ databases">
        <title>Genomic Encyclopedia of Type Strains, Phase III (KMG-III): the genomes of soil and plant-associated and newly described type strains.</title>
        <authorList>
            <person name="Whitman W."/>
        </authorList>
    </citation>
    <scope>NUCLEOTIDE SEQUENCE [LARGE SCALE GENOMIC DNA]</scope>
    <source>
        <strain evidence="1 2">CECT 8234</strain>
    </source>
</reference>
<gene>
    <name evidence="1" type="ORF">FHS16_006045</name>
</gene>
<accession>A0A7W5CFF8</accession>
<evidence type="ECO:0000313" key="1">
    <source>
        <dbReference type="EMBL" id="MBB3155929.1"/>
    </source>
</evidence>
<protein>
    <submittedName>
        <fullName evidence="1">Uncharacterized protein</fullName>
    </submittedName>
</protein>
<comment type="caution">
    <text evidence="1">The sequence shown here is derived from an EMBL/GenBank/DDBJ whole genome shotgun (WGS) entry which is preliminary data.</text>
</comment>
<proteinExistence type="predicted"/>
<dbReference type="AlphaFoldDB" id="A0A7W5CFF8"/>
<organism evidence="1 2">
    <name type="scientific">Paenibacillus endophyticus</name>
    <dbReference type="NCBI Taxonomy" id="1294268"/>
    <lineage>
        <taxon>Bacteria</taxon>
        <taxon>Bacillati</taxon>
        <taxon>Bacillota</taxon>
        <taxon>Bacilli</taxon>
        <taxon>Bacillales</taxon>
        <taxon>Paenibacillaceae</taxon>
        <taxon>Paenibacillus</taxon>
    </lineage>
</organism>
<evidence type="ECO:0000313" key="2">
    <source>
        <dbReference type="Proteomes" id="UP000518605"/>
    </source>
</evidence>
<dbReference type="RefSeq" id="WP_183570993.1">
    <property type="nucleotide sequence ID" value="NZ_CBCSLB010000031.1"/>
</dbReference>
<sequence>MEKKSNESLKDRFAVANQKVDAQLPDIWSQAEENLKKLEEDYDNNQINKGIRD</sequence>
<keyword evidence="2" id="KW-1185">Reference proteome</keyword>
<dbReference type="Proteomes" id="UP000518605">
    <property type="component" value="Unassembled WGS sequence"/>
</dbReference>